<protein>
    <submittedName>
        <fullName evidence="1">Uncharacterized protein</fullName>
    </submittedName>
</protein>
<reference evidence="1 2" key="1">
    <citation type="submission" date="2014-04" db="EMBL/GenBank/DDBJ databases">
        <authorList>
            <consortium name="DOE Joint Genome Institute"/>
            <person name="Kuo A."/>
            <person name="Kohler A."/>
            <person name="Nagy L.G."/>
            <person name="Floudas D."/>
            <person name="Copeland A."/>
            <person name="Barry K.W."/>
            <person name="Cichocki N."/>
            <person name="Veneault-Fourrey C."/>
            <person name="LaButti K."/>
            <person name="Lindquist E.A."/>
            <person name="Lipzen A."/>
            <person name="Lundell T."/>
            <person name="Morin E."/>
            <person name="Murat C."/>
            <person name="Sun H."/>
            <person name="Tunlid A."/>
            <person name="Henrissat B."/>
            <person name="Grigoriev I.V."/>
            <person name="Hibbett D.S."/>
            <person name="Martin F."/>
            <person name="Nordberg H.P."/>
            <person name="Cantor M.N."/>
            <person name="Hua S.X."/>
        </authorList>
    </citation>
    <scope>NUCLEOTIDE SEQUENCE [LARGE SCALE GENOMIC DNA]</scope>
    <source>
        <strain evidence="1 2">Foug A</strain>
    </source>
</reference>
<proteinExistence type="predicted"/>
<dbReference type="HOGENOM" id="CLU_2905467_0_0_1"/>
<sequence length="62" mass="7122">MLEDDIAHRPWNAVDKESFETVLSSYRASLEDSPSHEGCPILLARSSTARRMMRSRTEAEKR</sequence>
<name>A0A0C2YZ68_9AGAM</name>
<organism evidence="1 2">
    <name type="scientific">Scleroderma citrinum Foug A</name>
    <dbReference type="NCBI Taxonomy" id="1036808"/>
    <lineage>
        <taxon>Eukaryota</taxon>
        <taxon>Fungi</taxon>
        <taxon>Dikarya</taxon>
        <taxon>Basidiomycota</taxon>
        <taxon>Agaricomycotina</taxon>
        <taxon>Agaricomycetes</taxon>
        <taxon>Agaricomycetidae</taxon>
        <taxon>Boletales</taxon>
        <taxon>Sclerodermatineae</taxon>
        <taxon>Sclerodermataceae</taxon>
        <taxon>Scleroderma</taxon>
    </lineage>
</organism>
<evidence type="ECO:0000313" key="1">
    <source>
        <dbReference type="EMBL" id="KIM54888.1"/>
    </source>
</evidence>
<gene>
    <name evidence="1" type="ORF">SCLCIDRAFT_1221595</name>
</gene>
<reference evidence="2" key="2">
    <citation type="submission" date="2015-01" db="EMBL/GenBank/DDBJ databases">
        <title>Evolutionary Origins and Diversification of the Mycorrhizal Mutualists.</title>
        <authorList>
            <consortium name="DOE Joint Genome Institute"/>
            <consortium name="Mycorrhizal Genomics Consortium"/>
            <person name="Kohler A."/>
            <person name="Kuo A."/>
            <person name="Nagy L.G."/>
            <person name="Floudas D."/>
            <person name="Copeland A."/>
            <person name="Barry K.W."/>
            <person name="Cichocki N."/>
            <person name="Veneault-Fourrey C."/>
            <person name="LaButti K."/>
            <person name="Lindquist E.A."/>
            <person name="Lipzen A."/>
            <person name="Lundell T."/>
            <person name="Morin E."/>
            <person name="Murat C."/>
            <person name="Riley R."/>
            <person name="Ohm R."/>
            <person name="Sun H."/>
            <person name="Tunlid A."/>
            <person name="Henrissat B."/>
            <person name="Grigoriev I.V."/>
            <person name="Hibbett D.S."/>
            <person name="Martin F."/>
        </authorList>
    </citation>
    <scope>NUCLEOTIDE SEQUENCE [LARGE SCALE GENOMIC DNA]</scope>
    <source>
        <strain evidence="2">Foug A</strain>
    </source>
</reference>
<accession>A0A0C2YZ68</accession>
<dbReference type="InParanoid" id="A0A0C2YZ68"/>
<dbReference type="AlphaFoldDB" id="A0A0C2YZ68"/>
<dbReference type="Proteomes" id="UP000053989">
    <property type="component" value="Unassembled WGS sequence"/>
</dbReference>
<dbReference type="EMBL" id="KN822145">
    <property type="protein sequence ID" value="KIM54888.1"/>
    <property type="molecule type" value="Genomic_DNA"/>
</dbReference>
<evidence type="ECO:0000313" key="2">
    <source>
        <dbReference type="Proteomes" id="UP000053989"/>
    </source>
</evidence>
<keyword evidence="2" id="KW-1185">Reference proteome</keyword>